<dbReference type="SUPFAM" id="SSF69500">
    <property type="entry name" value="DTD-like"/>
    <property type="match status" value="1"/>
</dbReference>
<comment type="domain">
    <text evidence="2">A Gly-cisPro motif from one monomer fits into the active site of the other monomer to allow specific chiral rejection of L-amino acids.</text>
</comment>
<feature type="short sequence motif" description="Gly-cisPro motif, important for rejection of L-amino acids" evidence="2">
    <location>
        <begin position="137"/>
        <end position="138"/>
    </location>
</feature>
<dbReference type="GO" id="GO:0005737">
    <property type="term" value="C:cytoplasm"/>
    <property type="evidence" value="ECO:0007669"/>
    <property type="project" value="UniProtKB-SubCell"/>
</dbReference>
<dbReference type="NCBIfam" id="TIGR00256">
    <property type="entry name" value="D-aminoacyl-tRNA deacylase"/>
    <property type="match status" value="1"/>
</dbReference>
<evidence type="ECO:0000256" key="2">
    <source>
        <dbReference type="HAMAP-Rule" id="MF_00518"/>
    </source>
</evidence>
<evidence type="ECO:0000256" key="1">
    <source>
        <dbReference type="ARBA" id="ARBA00009673"/>
    </source>
</evidence>
<comment type="similarity">
    <text evidence="1 2">Belongs to the DTD family.</text>
</comment>
<dbReference type="GO" id="GO:0106026">
    <property type="term" value="F:Gly-tRNA(Ala) deacylase activity"/>
    <property type="evidence" value="ECO:0007669"/>
    <property type="project" value="UniProtKB-UniRule"/>
</dbReference>
<name>A0A212JG17_9PROT</name>
<keyword evidence="2" id="KW-0963">Cytoplasm</keyword>
<dbReference type="PANTHER" id="PTHR10472">
    <property type="entry name" value="D-TYROSYL-TRNA TYR DEACYLASE"/>
    <property type="match status" value="1"/>
</dbReference>
<keyword evidence="2" id="KW-0820">tRNA-binding</keyword>
<comment type="subcellular location">
    <subcellularLocation>
        <location evidence="2">Cytoplasm</location>
    </subcellularLocation>
</comment>
<dbReference type="PANTHER" id="PTHR10472:SF5">
    <property type="entry name" value="D-AMINOACYL-TRNA DEACYLASE 1"/>
    <property type="match status" value="1"/>
</dbReference>
<organism evidence="3">
    <name type="scientific">uncultured Alphaproteobacteria bacterium</name>
    <dbReference type="NCBI Taxonomy" id="91750"/>
    <lineage>
        <taxon>Bacteria</taxon>
        <taxon>Pseudomonadati</taxon>
        <taxon>Pseudomonadota</taxon>
        <taxon>Alphaproteobacteria</taxon>
        <taxon>environmental samples</taxon>
    </lineage>
</organism>
<dbReference type="EMBL" id="FLUO01000001">
    <property type="protein sequence ID" value="SBV98195.1"/>
    <property type="molecule type" value="Genomic_DNA"/>
</dbReference>
<dbReference type="HAMAP" id="MF_00518">
    <property type="entry name" value="Deacylase_Dtd"/>
    <property type="match status" value="1"/>
</dbReference>
<dbReference type="InterPro" id="IPR003732">
    <property type="entry name" value="Daa-tRNA_deacyls_DTD"/>
</dbReference>
<dbReference type="Gene3D" id="3.50.80.10">
    <property type="entry name" value="D-tyrosyl-tRNA(Tyr) deacylase"/>
    <property type="match status" value="1"/>
</dbReference>
<comment type="catalytic activity">
    <reaction evidence="2">
        <text>glycyl-tRNA(Ala) + H2O = tRNA(Ala) + glycine + H(+)</text>
        <dbReference type="Rhea" id="RHEA:53744"/>
        <dbReference type="Rhea" id="RHEA-COMP:9657"/>
        <dbReference type="Rhea" id="RHEA-COMP:13640"/>
        <dbReference type="ChEBI" id="CHEBI:15377"/>
        <dbReference type="ChEBI" id="CHEBI:15378"/>
        <dbReference type="ChEBI" id="CHEBI:57305"/>
        <dbReference type="ChEBI" id="CHEBI:78442"/>
        <dbReference type="ChEBI" id="CHEBI:78522"/>
    </reaction>
</comment>
<protein>
    <recommendedName>
        <fullName evidence="2">D-aminoacyl-tRNA deacylase</fullName>
        <shortName evidence="2">DTD</shortName>
        <ecNumber evidence="2">3.1.1.96</ecNumber>
    </recommendedName>
    <alternativeName>
        <fullName evidence="2">Gly-tRNA(Ala) deacylase</fullName>
        <ecNumber evidence="2">3.1.1.-</ecNumber>
    </alternativeName>
</protein>
<dbReference type="AlphaFoldDB" id="A0A212JG17"/>
<gene>
    <name evidence="2 3" type="primary">dtd</name>
    <name evidence="3" type="ORF">KL86APRO_10981</name>
</gene>
<dbReference type="GO" id="GO:0019478">
    <property type="term" value="P:D-amino acid catabolic process"/>
    <property type="evidence" value="ECO:0007669"/>
    <property type="project" value="UniProtKB-UniRule"/>
</dbReference>
<comment type="subunit">
    <text evidence="2">Homodimer.</text>
</comment>
<dbReference type="GO" id="GO:0043908">
    <property type="term" value="F:Ser(Gly)-tRNA(Ala) hydrolase activity"/>
    <property type="evidence" value="ECO:0007669"/>
    <property type="project" value="UniProtKB-UniRule"/>
</dbReference>
<reference evidence="3" key="1">
    <citation type="submission" date="2016-04" db="EMBL/GenBank/DDBJ databases">
        <authorList>
            <person name="Evans L.H."/>
            <person name="Alamgir A."/>
            <person name="Owens N."/>
            <person name="Weber N.D."/>
            <person name="Virtaneva K."/>
            <person name="Barbian K."/>
            <person name="Babar A."/>
            <person name="Rosenke K."/>
        </authorList>
    </citation>
    <scope>NUCLEOTIDE SEQUENCE</scope>
    <source>
        <strain evidence="3">86</strain>
    </source>
</reference>
<dbReference type="EC" id="3.1.1.-" evidence="2"/>
<dbReference type="GO" id="GO:0000049">
    <property type="term" value="F:tRNA binding"/>
    <property type="evidence" value="ECO:0007669"/>
    <property type="project" value="UniProtKB-UniRule"/>
</dbReference>
<evidence type="ECO:0000313" key="3">
    <source>
        <dbReference type="EMBL" id="SBV98195.1"/>
    </source>
</evidence>
<proteinExistence type="inferred from homology"/>
<keyword evidence="2" id="KW-0694">RNA-binding</keyword>
<comment type="catalytic activity">
    <reaction evidence="2">
        <text>a D-aminoacyl-tRNA + H2O = a tRNA + a D-alpha-amino acid + H(+)</text>
        <dbReference type="Rhea" id="RHEA:13953"/>
        <dbReference type="Rhea" id="RHEA-COMP:10123"/>
        <dbReference type="Rhea" id="RHEA-COMP:10124"/>
        <dbReference type="ChEBI" id="CHEBI:15377"/>
        <dbReference type="ChEBI" id="CHEBI:15378"/>
        <dbReference type="ChEBI" id="CHEBI:59871"/>
        <dbReference type="ChEBI" id="CHEBI:78442"/>
        <dbReference type="ChEBI" id="CHEBI:79333"/>
        <dbReference type="EC" id="3.1.1.96"/>
    </reaction>
</comment>
<dbReference type="EC" id="3.1.1.96" evidence="2"/>
<dbReference type="Pfam" id="PF02580">
    <property type="entry name" value="Tyr_Deacylase"/>
    <property type="match status" value="1"/>
</dbReference>
<keyword evidence="2 3" id="KW-0378">Hydrolase</keyword>
<comment type="function">
    <text evidence="2">An aminoacyl-tRNA editing enzyme that deacylates mischarged D-aminoacyl-tRNAs. Also deacylates mischarged glycyl-tRNA(Ala), protecting cells against glycine mischarging by AlaRS. Acts via tRNA-based rather than protein-based catalysis; rejects L-amino acids rather than detecting D-amino acids in the active site. By recycling D-aminoacyl-tRNA to D-amino acids and free tRNA molecules, this enzyme counteracts the toxicity associated with the formation of D-aminoacyl-tRNA entities in vivo and helps enforce protein L-homochirality.</text>
</comment>
<dbReference type="InterPro" id="IPR023509">
    <property type="entry name" value="DTD-like_sf"/>
</dbReference>
<sequence length="149" mass="15778">MRVVVQRVAEAKVEVAGRRVGQVGAGLLILVCAETGDADADAEFLARKIAALRIFRDDADKMNLSVKDVGGGALVVSQFTLAATWRNGNRPGFSAAAPPTEGERLYRHFCTALAAEGVPVETGEFGAHMAVSLVNDGPVTILMDTRDPR</sequence>
<dbReference type="GO" id="GO:0051500">
    <property type="term" value="F:D-tyrosyl-tRNA(Tyr) deacylase activity"/>
    <property type="evidence" value="ECO:0007669"/>
    <property type="project" value="TreeGrafter"/>
</dbReference>
<accession>A0A212JG17</accession>
<dbReference type="FunFam" id="3.50.80.10:FF:000001">
    <property type="entry name" value="D-aminoacyl-tRNA deacylase"/>
    <property type="match status" value="1"/>
</dbReference>